<feature type="transmembrane region" description="Helical" evidence="7">
    <location>
        <begin position="71"/>
        <end position="88"/>
    </location>
</feature>
<dbReference type="InterPro" id="IPR011701">
    <property type="entry name" value="MFS"/>
</dbReference>
<protein>
    <submittedName>
        <fullName evidence="9">MFS transporter</fullName>
    </submittedName>
</protein>
<dbReference type="RefSeq" id="WP_243535022.1">
    <property type="nucleotide sequence ID" value="NZ_CP093442.1"/>
</dbReference>
<dbReference type="Gene3D" id="1.20.1250.20">
    <property type="entry name" value="MFS general substrate transporter like domains"/>
    <property type="match status" value="2"/>
</dbReference>
<accession>A0ABY4C7X0</accession>
<dbReference type="PANTHER" id="PTHR23514">
    <property type="entry name" value="BYPASS OF STOP CODON PROTEIN 6"/>
    <property type="match status" value="1"/>
</dbReference>
<dbReference type="InterPro" id="IPR020846">
    <property type="entry name" value="MFS_dom"/>
</dbReference>
<feature type="domain" description="Major facilitator superfamily (MFS) profile" evidence="8">
    <location>
        <begin position="5"/>
        <end position="378"/>
    </location>
</feature>
<dbReference type="Proteomes" id="UP000830116">
    <property type="component" value="Chromosome"/>
</dbReference>
<sequence>MIWPFIFISYASLFTLGISDNVRGPLFPEIMKQFGVSDSMGALMYVLSSIAGLAASYAAHSLLRRFDRLQIIQGAALTMVIALVGLAASPAFSVFLLFSFLMGVSLGILGLIPNILVPIGSTPQRKQRMLSGLHTMYGLSSLLAPLLTAAIAAATGNWRWVFATVALAPVALLIYSFHPTHRSLHKKVEISSEDRRANKKKNLAPQIFLAIMLSSAVAAEIMISSRLALYMQRALNFSTEAASLYVTYFFVSMMVGRLLFSFLHFRRSPQYLLSTSLILTGLSIAAGIYVNPLFLALTGFTIAPFYPMSIAWVSSEFPTDLDAAVSYMKASDSIVLILMHLAIGKLTDVFSIQTAILAGISFVVISLLMVVSYKPLFHKPTRPEVKPKAPHISPTVFHP</sequence>
<comment type="similarity">
    <text evidence="2">Belongs to the major facilitator superfamily.</text>
</comment>
<feature type="transmembrane region" description="Helical" evidence="7">
    <location>
        <begin position="277"/>
        <end position="303"/>
    </location>
</feature>
<name>A0ABY4C7X0_9BACT</name>
<keyword evidence="3" id="KW-0813">Transport</keyword>
<evidence type="ECO:0000256" key="2">
    <source>
        <dbReference type="ARBA" id="ARBA00008335"/>
    </source>
</evidence>
<dbReference type="InterPro" id="IPR036259">
    <property type="entry name" value="MFS_trans_sf"/>
</dbReference>
<dbReference type="PROSITE" id="PS50850">
    <property type="entry name" value="MFS"/>
    <property type="match status" value="1"/>
</dbReference>
<feature type="transmembrane region" description="Helical" evidence="7">
    <location>
        <begin position="136"/>
        <end position="154"/>
    </location>
</feature>
<evidence type="ECO:0000256" key="4">
    <source>
        <dbReference type="ARBA" id="ARBA00022692"/>
    </source>
</evidence>
<feature type="transmembrane region" description="Helical" evidence="7">
    <location>
        <begin position="355"/>
        <end position="373"/>
    </location>
</feature>
<dbReference type="PANTHER" id="PTHR23514:SF3">
    <property type="entry name" value="BYPASS OF STOP CODON PROTEIN 6"/>
    <property type="match status" value="1"/>
</dbReference>
<evidence type="ECO:0000256" key="6">
    <source>
        <dbReference type="ARBA" id="ARBA00023136"/>
    </source>
</evidence>
<feature type="transmembrane region" description="Helical" evidence="7">
    <location>
        <begin position="160"/>
        <end position="177"/>
    </location>
</feature>
<feature type="transmembrane region" description="Helical" evidence="7">
    <location>
        <begin position="243"/>
        <end position="265"/>
    </location>
</feature>
<gene>
    <name evidence="9" type="ORF">MNR06_08710</name>
</gene>
<evidence type="ECO:0000256" key="3">
    <source>
        <dbReference type="ARBA" id="ARBA00022448"/>
    </source>
</evidence>
<dbReference type="SUPFAM" id="SSF103473">
    <property type="entry name" value="MFS general substrate transporter"/>
    <property type="match status" value="1"/>
</dbReference>
<evidence type="ECO:0000256" key="7">
    <source>
        <dbReference type="SAM" id="Phobius"/>
    </source>
</evidence>
<evidence type="ECO:0000256" key="1">
    <source>
        <dbReference type="ARBA" id="ARBA00004127"/>
    </source>
</evidence>
<keyword evidence="5 7" id="KW-1133">Transmembrane helix</keyword>
<keyword evidence="6 7" id="KW-0472">Membrane</keyword>
<comment type="subcellular location">
    <subcellularLocation>
        <location evidence="1">Endomembrane system</location>
        <topology evidence="1">Multi-pass membrane protein</topology>
    </subcellularLocation>
</comment>
<dbReference type="EMBL" id="CP093442">
    <property type="protein sequence ID" value="UOE99775.1"/>
    <property type="molecule type" value="Genomic_DNA"/>
</dbReference>
<dbReference type="Pfam" id="PF07690">
    <property type="entry name" value="MFS_1"/>
    <property type="match status" value="1"/>
</dbReference>
<feature type="transmembrane region" description="Helical" evidence="7">
    <location>
        <begin position="43"/>
        <end position="59"/>
    </location>
</feature>
<reference evidence="9" key="1">
    <citation type="submission" date="2022-03" db="EMBL/GenBank/DDBJ databases">
        <title>Genome Identification and Characterization of new species Bdellovibrio reynosense LBG001 sp. nov. from a Mexico soil sample.</title>
        <authorList>
            <person name="Camilli A."/>
            <person name="Ajao Y."/>
            <person name="Guo X."/>
        </authorList>
    </citation>
    <scope>NUCLEOTIDE SEQUENCE</scope>
    <source>
        <strain evidence="9">LBG001</strain>
    </source>
</reference>
<evidence type="ECO:0000259" key="8">
    <source>
        <dbReference type="PROSITE" id="PS50850"/>
    </source>
</evidence>
<evidence type="ECO:0000313" key="9">
    <source>
        <dbReference type="EMBL" id="UOE99775.1"/>
    </source>
</evidence>
<organism evidence="9 10">
    <name type="scientific">Bdellovibrio reynosensis</name>
    <dbReference type="NCBI Taxonomy" id="2835041"/>
    <lineage>
        <taxon>Bacteria</taxon>
        <taxon>Pseudomonadati</taxon>
        <taxon>Bdellovibrionota</taxon>
        <taxon>Bdellovibrionia</taxon>
        <taxon>Bdellovibrionales</taxon>
        <taxon>Pseudobdellovibrionaceae</taxon>
        <taxon>Bdellovibrio</taxon>
    </lineage>
</organism>
<evidence type="ECO:0000313" key="10">
    <source>
        <dbReference type="Proteomes" id="UP000830116"/>
    </source>
</evidence>
<keyword evidence="4 7" id="KW-0812">Transmembrane</keyword>
<keyword evidence="10" id="KW-1185">Reference proteome</keyword>
<proteinExistence type="inferred from homology"/>
<feature type="transmembrane region" description="Helical" evidence="7">
    <location>
        <begin position="94"/>
        <end position="116"/>
    </location>
</feature>
<feature type="transmembrane region" description="Helical" evidence="7">
    <location>
        <begin position="203"/>
        <end position="223"/>
    </location>
</feature>
<evidence type="ECO:0000256" key="5">
    <source>
        <dbReference type="ARBA" id="ARBA00022989"/>
    </source>
</evidence>
<dbReference type="InterPro" id="IPR051788">
    <property type="entry name" value="MFS_Transporter"/>
</dbReference>